<feature type="transmembrane region" description="Helical" evidence="8">
    <location>
        <begin position="384"/>
        <end position="402"/>
    </location>
</feature>
<reference evidence="10 11" key="1">
    <citation type="submission" date="2020-05" db="EMBL/GenBank/DDBJ databases">
        <authorList>
            <person name="Campoy J."/>
            <person name="Schneeberger K."/>
            <person name="Spophaly S."/>
        </authorList>
    </citation>
    <scope>NUCLEOTIDE SEQUENCE [LARGE SCALE GENOMIC DNA]</scope>
    <source>
        <strain evidence="10">PruArmRojPasFocal</strain>
    </source>
</reference>
<feature type="domain" description="EamA" evidence="9">
    <location>
        <begin position="271"/>
        <end position="424"/>
    </location>
</feature>
<evidence type="ECO:0000256" key="1">
    <source>
        <dbReference type="ARBA" id="ARBA00004651"/>
    </source>
</evidence>
<evidence type="ECO:0000256" key="7">
    <source>
        <dbReference type="SAM" id="MobiDB-lite"/>
    </source>
</evidence>
<feature type="region of interest" description="Disordered" evidence="7">
    <location>
        <begin position="91"/>
        <end position="118"/>
    </location>
</feature>
<dbReference type="Pfam" id="PF00892">
    <property type="entry name" value="EamA"/>
    <property type="match status" value="2"/>
</dbReference>
<dbReference type="InterPro" id="IPR000620">
    <property type="entry name" value="EamA_dom"/>
</dbReference>
<gene>
    <name evidence="10" type="ORF">CURHAP_LOCUS34461</name>
</gene>
<dbReference type="PANTHER" id="PTHR42920:SF10">
    <property type="entry name" value="EAMA DOMAIN-CONTAINING PROTEIN"/>
    <property type="match status" value="1"/>
</dbReference>
<comment type="similarity">
    <text evidence="2">Belongs to the drug/metabolite transporter (DMT) superfamily. Plant drug/metabolite exporter (P-DME) (TC 2.A.7.4) family.</text>
</comment>
<keyword evidence="3" id="KW-1003">Cell membrane</keyword>
<evidence type="ECO:0000313" key="10">
    <source>
        <dbReference type="EMBL" id="CAB4281393.1"/>
    </source>
</evidence>
<feature type="compositionally biased region" description="Basic and acidic residues" evidence="7">
    <location>
        <begin position="91"/>
        <end position="114"/>
    </location>
</feature>
<evidence type="ECO:0000313" key="11">
    <source>
        <dbReference type="Proteomes" id="UP000507222"/>
    </source>
</evidence>
<dbReference type="AlphaFoldDB" id="A0A6J5UZN9"/>
<feature type="transmembrane region" description="Helical" evidence="8">
    <location>
        <begin position="345"/>
        <end position="372"/>
    </location>
</feature>
<dbReference type="Proteomes" id="UP000507222">
    <property type="component" value="Unassembled WGS sequence"/>
</dbReference>
<protein>
    <recommendedName>
        <fullName evidence="9">EamA domain-containing protein</fullName>
    </recommendedName>
</protein>
<dbReference type="SUPFAM" id="SSF103481">
    <property type="entry name" value="Multidrug resistance efflux transporter EmrE"/>
    <property type="match status" value="1"/>
</dbReference>
<dbReference type="InterPro" id="IPR051258">
    <property type="entry name" value="Diverse_Substrate_Transporter"/>
</dbReference>
<evidence type="ECO:0000256" key="8">
    <source>
        <dbReference type="SAM" id="Phobius"/>
    </source>
</evidence>
<dbReference type="GO" id="GO:0005886">
    <property type="term" value="C:plasma membrane"/>
    <property type="evidence" value="ECO:0007669"/>
    <property type="project" value="UniProtKB-SubCell"/>
</dbReference>
<feature type="transmembrane region" description="Helical" evidence="8">
    <location>
        <begin position="301"/>
        <end position="325"/>
    </location>
</feature>
<evidence type="ECO:0000256" key="3">
    <source>
        <dbReference type="ARBA" id="ARBA00022475"/>
    </source>
</evidence>
<feature type="transmembrane region" description="Helical" evidence="8">
    <location>
        <begin position="160"/>
        <end position="183"/>
    </location>
</feature>
<evidence type="ECO:0000256" key="4">
    <source>
        <dbReference type="ARBA" id="ARBA00022692"/>
    </source>
</evidence>
<comment type="subcellular location">
    <subcellularLocation>
        <location evidence="1">Cell membrane</location>
        <topology evidence="1">Multi-pass membrane protein</topology>
    </subcellularLocation>
</comment>
<evidence type="ECO:0000256" key="6">
    <source>
        <dbReference type="ARBA" id="ARBA00023136"/>
    </source>
</evidence>
<feature type="transmembrane region" description="Helical" evidence="8">
    <location>
        <begin position="136"/>
        <end position="154"/>
    </location>
</feature>
<feature type="transmembrane region" description="Helical" evidence="8">
    <location>
        <begin position="273"/>
        <end position="289"/>
    </location>
</feature>
<feature type="domain" description="EamA" evidence="9">
    <location>
        <begin position="136"/>
        <end position="260"/>
    </location>
</feature>
<evidence type="ECO:0000256" key="2">
    <source>
        <dbReference type="ARBA" id="ARBA00007635"/>
    </source>
</evidence>
<proteinExistence type="inferred from homology"/>
<keyword evidence="4 8" id="KW-0812">Transmembrane</keyword>
<name>A0A6J5UZN9_PRUAR</name>
<keyword evidence="5 8" id="KW-1133">Transmembrane helix</keyword>
<keyword evidence="6 8" id="KW-0472">Membrane</keyword>
<dbReference type="InterPro" id="IPR037185">
    <property type="entry name" value="EmrE-like"/>
</dbReference>
<evidence type="ECO:0000256" key="5">
    <source>
        <dbReference type="ARBA" id="ARBA00022989"/>
    </source>
</evidence>
<feature type="compositionally biased region" description="Low complexity" evidence="7">
    <location>
        <begin position="51"/>
        <end position="69"/>
    </location>
</feature>
<feature type="region of interest" description="Disordered" evidence="7">
    <location>
        <begin position="51"/>
        <end position="78"/>
    </location>
</feature>
<feature type="transmembrane region" description="Helical" evidence="8">
    <location>
        <begin position="408"/>
        <end position="427"/>
    </location>
</feature>
<accession>A0A6J5UZN9</accession>
<feature type="transmembrane region" description="Helical" evidence="8">
    <location>
        <begin position="221"/>
        <end position="241"/>
    </location>
</feature>
<evidence type="ECO:0000259" key="9">
    <source>
        <dbReference type="Pfam" id="PF00892"/>
    </source>
</evidence>
<sequence length="587" mass="65111">MACPSSTICRTTTDSASKISSCYSNTSMLLFSSTISSKRQRFITCSLDPISTSSTTSSSSSGCSWSSTSQKGNITNKKSLEIQRTKDGTFSVIDDREPSDQKKIKKSNKDETKKSGPRKRRPLWQKVFFASKKMRSIILLNFITIVYASDIPVIKEVEAIMDPAAFSAVRFVMSAIPFLPFVFQSRDDVQTRNAGMELGFWISLGYLLEALGLLTSDAGRASFISLFTVIAVPLLDGMLGAIIPTRTWFGVLMSTVGVSMLECSGSPPNVGDLLNFLSALFFGIHMLRTEHISRSTKKENFLAILGYEVCVVALLSTIWVFIGGWLDGACYSNQSSWIWTWTELWDWIVAFPWIPALYTGAFSTGLCLWIEIAAMRDVSATETAIIYGMEPVWGAGFAWFLLGERWGTLGWIGAALVLGGSLVVQIFGSSPPQEFTVAEDGNEKGDLRRLPTEHKLQNGLSTSPIVVRSKKDGLRLPVIKRRKKRITHETNVGKFCIPHWSFKEERRLSQPLNKYKHSNSINDGQKLKDKIPDECILVLLNSIQNKTVNIHSDPSTSASSLISDYYRTGWALQGCSCSWASWGGERT</sequence>
<dbReference type="PANTHER" id="PTHR42920">
    <property type="entry name" value="OS03G0707200 PROTEIN-RELATED"/>
    <property type="match status" value="1"/>
</dbReference>
<organism evidence="10 11">
    <name type="scientific">Prunus armeniaca</name>
    <name type="common">Apricot</name>
    <name type="synonym">Armeniaca vulgaris</name>
    <dbReference type="NCBI Taxonomy" id="36596"/>
    <lineage>
        <taxon>Eukaryota</taxon>
        <taxon>Viridiplantae</taxon>
        <taxon>Streptophyta</taxon>
        <taxon>Embryophyta</taxon>
        <taxon>Tracheophyta</taxon>
        <taxon>Spermatophyta</taxon>
        <taxon>Magnoliopsida</taxon>
        <taxon>eudicotyledons</taxon>
        <taxon>Gunneridae</taxon>
        <taxon>Pentapetalae</taxon>
        <taxon>rosids</taxon>
        <taxon>fabids</taxon>
        <taxon>Rosales</taxon>
        <taxon>Rosaceae</taxon>
        <taxon>Amygdaloideae</taxon>
        <taxon>Amygdaleae</taxon>
        <taxon>Prunus</taxon>
    </lineage>
</organism>
<dbReference type="EMBL" id="CAEKDK010000005">
    <property type="protein sequence ID" value="CAB4281393.1"/>
    <property type="molecule type" value="Genomic_DNA"/>
</dbReference>